<dbReference type="GO" id="GO:0008237">
    <property type="term" value="F:metallopeptidase activity"/>
    <property type="evidence" value="ECO:0007669"/>
    <property type="project" value="UniProtKB-KW"/>
</dbReference>
<accession>A0ABU7Q8I1</accession>
<gene>
    <name evidence="1" type="ORF">V2J94_37940</name>
</gene>
<dbReference type="EMBL" id="JAZBJO010000037">
    <property type="protein sequence ID" value="MEE4597596.1"/>
    <property type="molecule type" value="Genomic_DNA"/>
</dbReference>
<keyword evidence="1" id="KW-0645">Protease</keyword>
<comment type="caution">
    <text evidence="1">The sequence shown here is derived from an EMBL/GenBank/DDBJ whole genome shotgun (WGS) entry which is preliminary data.</text>
</comment>
<dbReference type="RefSeq" id="WP_330814332.1">
    <property type="nucleotide sequence ID" value="NZ_JAZBJO010000037.1"/>
</dbReference>
<dbReference type="Proteomes" id="UP001354709">
    <property type="component" value="Unassembled WGS sequence"/>
</dbReference>
<evidence type="ECO:0000313" key="2">
    <source>
        <dbReference type="Proteomes" id="UP001354709"/>
    </source>
</evidence>
<keyword evidence="1" id="KW-0482">Metalloprotease</keyword>
<reference evidence="1 2" key="1">
    <citation type="submission" date="2023-11" db="EMBL/GenBank/DDBJ databases">
        <title>30 novel species of actinomycetes from the DSMZ collection.</title>
        <authorList>
            <person name="Nouioui I."/>
        </authorList>
    </citation>
    <scope>NUCLEOTIDE SEQUENCE [LARGE SCALE GENOMIC DNA]</scope>
    <source>
        <strain evidence="1 2">DSM 41524</strain>
    </source>
</reference>
<sequence>MTLIDVLDETGRERQLANQITGMLQDTAELMSEITAWTPPPVVRFRLLSPKAWRAESMASLRREIRASFTRSAPSPEEEAEAHKAELTYRFSTMASWWMASGRTMLDSAGRPQTLIAPKALHHTGLRYASTELYRDVLHESVHQWQITASHSAVAPIPTLERDRKEPDRALLHLVEGHADWVVQEVADRLLVPGKPPAAQLRRSWRYRGQTALIQWLARRVTQRGAIEQTRGQTERIRDEGLRWVESAVEGVGVIPFSKIWEDPWCLPTTAEITNIEKWFHRVGF</sequence>
<proteinExistence type="predicted"/>
<organism evidence="1 2">
    <name type="scientific">Streptomyces asiaticus subsp. ignotus</name>
    <dbReference type="NCBI Taxonomy" id="3098222"/>
    <lineage>
        <taxon>Bacteria</taxon>
        <taxon>Bacillati</taxon>
        <taxon>Actinomycetota</taxon>
        <taxon>Actinomycetes</taxon>
        <taxon>Kitasatosporales</taxon>
        <taxon>Streptomycetaceae</taxon>
        <taxon>Streptomyces</taxon>
        <taxon>Streptomyces violaceusniger group</taxon>
    </lineage>
</organism>
<name>A0ABU7Q8I1_9ACTN</name>
<dbReference type="Pfam" id="PF10103">
    <property type="entry name" value="Zincin_2"/>
    <property type="match status" value="1"/>
</dbReference>
<evidence type="ECO:0000313" key="1">
    <source>
        <dbReference type="EMBL" id="MEE4597596.1"/>
    </source>
</evidence>
<dbReference type="SUPFAM" id="SSF55486">
    <property type="entry name" value="Metalloproteases ('zincins'), catalytic domain"/>
    <property type="match status" value="1"/>
</dbReference>
<keyword evidence="2" id="KW-1185">Reference proteome</keyword>
<dbReference type="InterPro" id="IPR018766">
    <property type="entry name" value="Zinicin_2"/>
</dbReference>
<dbReference type="GO" id="GO:0016740">
    <property type="term" value="F:transferase activity"/>
    <property type="evidence" value="ECO:0007669"/>
    <property type="project" value="UniProtKB-KW"/>
</dbReference>
<protein>
    <submittedName>
        <fullName evidence="1">Zinc-dependent metalloprotease</fullName>
    </submittedName>
</protein>
<keyword evidence="1" id="KW-0378">Hydrolase</keyword>
<keyword evidence="1" id="KW-0808">Transferase</keyword>